<keyword evidence="2" id="KW-1185">Reference proteome</keyword>
<evidence type="ECO:0000313" key="2">
    <source>
        <dbReference type="Proteomes" id="UP001470230"/>
    </source>
</evidence>
<proteinExistence type="predicted"/>
<dbReference type="Proteomes" id="UP001470230">
    <property type="component" value="Unassembled WGS sequence"/>
</dbReference>
<comment type="caution">
    <text evidence="1">The sequence shown here is derived from an EMBL/GenBank/DDBJ whole genome shotgun (WGS) entry which is preliminary data.</text>
</comment>
<evidence type="ECO:0000313" key="1">
    <source>
        <dbReference type="EMBL" id="KAK8842931.1"/>
    </source>
</evidence>
<dbReference type="EMBL" id="JAPFFF010000037">
    <property type="protein sequence ID" value="KAK8842931.1"/>
    <property type="molecule type" value="Genomic_DNA"/>
</dbReference>
<gene>
    <name evidence="1" type="ORF">M9Y10_025797</name>
</gene>
<protein>
    <submittedName>
        <fullName evidence="1">Uncharacterized protein</fullName>
    </submittedName>
</protein>
<name>A0ABR2HAP0_9EUKA</name>
<reference evidence="1 2" key="1">
    <citation type="submission" date="2024-04" db="EMBL/GenBank/DDBJ databases">
        <title>Tritrichomonas musculus Genome.</title>
        <authorList>
            <person name="Alves-Ferreira E."/>
            <person name="Grigg M."/>
            <person name="Lorenzi H."/>
            <person name="Galac M."/>
        </authorList>
    </citation>
    <scope>NUCLEOTIDE SEQUENCE [LARGE SCALE GENOMIC DNA]</scope>
    <source>
        <strain evidence="1 2">EAF2021</strain>
    </source>
</reference>
<sequence length="167" mass="19126">MLCFFILLLLGSSADDLKFPQFAYIEIYPKGREDLCEDIEWDDIINYCDSNPEEEGGPGHCKAVMNAYKGYKCITSDETDTISTTLSQIDKSVEFLFLTNCISQNTKIDFNYLPSKMIVMLQGADNFQKSRFLSTIKKHSKAKFDGTQQSIINFAKKMKKKKKKNKL</sequence>
<accession>A0ABR2HAP0</accession>
<organism evidence="1 2">
    <name type="scientific">Tritrichomonas musculus</name>
    <dbReference type="NCBI Taxonomy" id="1915356"/>
    <lineage>
        <taxon>Eukaryota</taxon>
        <taxon>Metamonada</taxon>
        <taxon>Parabasalia</taxon>
        <taxon>Tritrichomonadida</taxon>
        <taxon>Tritrichomonadidae</taxon>
        <taxon>Tritrichomonas</taxon>
    </lineage>
</organism>